<dbReference type="Gene3D" id="3.50.50.60">
    <property type="entry name" value="FAD/NAD(P)-binding domain"/>
    <property type="match status" value="2"/>
</dbReference>
<dbReference type="EMBL" id="JOUE01000006">
    <property type="protein sequence ID" value="KFJ42766.1"/>
    <property type="molecule type" value="Genomic_DNA"/>
</dbReference>
<accession>A0AAW3DB80</accession>
<dbReference type="PANTHER" id="PTHR42923">
    <property type="entry name" value="PROTOPORPHYRINOGEN OXIDASE"/>
    <property type="match status" value="1"/>
</dbReference>
<protein>
    <submittedName>
        <fullName evidence="1">Flavin containing amine oxidoreductase family protein</fullName>
    </submittedName>
</protein>
<proteinExistence type="predicted"/>
<dbReference type="InterPro" id="IPR036188">
    <property type="entry name" value="FAD/NAD-bd_sf"/>
</dbReference>
<dbReference type="PANTHER" id="PTHR42923:SF3">
    <property type="entry name" value="PROTOPORPHYRINOGEN OXIDASE"/>
    <property type="match status" value="1"/>
</dbReference>
<dbReference type="Proteomes" id="UP000029117">
    <property type="component" value="Unassembled WGS sequence"/>
</dbReference>
<dbReference type="GO" id="GO:0016491">
    <property type="term" value="F:oxidoreductase activity"/>
    <property type="evidence" value="ECO:0007669"/>
    <property type="project" value="TreeGrafter"/>
</dbReference>
<dbReference type="AlphaFoldDB" id="A0AAW3DB80"/>
<dbReference type="Pfam" id="PF13450">
    <property type="entry name" value="NAD_binding_8"/>
    <property type="match status" value="1"/>
</dbReference>
<gene>
    <name evidence="1" type="ORF">DR78_272</name>
</gene>
<dbReference type="InterPro" id="IPR050464">
    <property type="entry name" value="Zeta_carotene_desat/Oxidored"/>
</dbReference>
<evidence type="ECO:0000313" key="1">
    <source>
        <dbReference type="EMBL" id="KFJ42766.1"/>
    </source>
</evidence>
<dbReference type="SUPFAM" id="SSF51905">
    <property type="entry name" value="FAD/NAD(P)-binding domain"/>
    <property type="match status" value="1"/>
</dbReference>
<organism evidence="1 2">
    <name type="scientific">Francisella philomiragia</name>
    <dbReference type="NCBI Taxonomy" id="28110"/>
    <lineage>
        <taxon>Bacteria</taxon>
        <taxon>Pseudomonadati</taxon>
        <taxon>Pseudomonadota</taxon>
        <taxon>Gammaproteobacteria</taxon>
        <taxon>Thiotrichales</taxon>
        <taxon>Francisellaceae</taxon>
        <taxon>Francisella</taxon>
    </lineage>
</organism>
<sequence length="400" mass="46183">MNNFKHFNTIIIGAGISGISLAQKLSQANIDHCIFESNNIGGCIDSQKYKDFWFEMGAHTIYNSYNETIDYIRNNSLEQNIQSRRKAPFLFVQPNNKIQSIFTNINPFTAAFSFLKNRNISKEDKTVSEYAIKLFGKKNYNRTLKFCFDAVLSQNSQNFPMEYLFKKYDRDTSLPRSFTFKNGLSELFNNQKQKIIKEKIIKISKQDTWIVETDSANSYHCDNLCIATPWNVTESLLEDILPNIAKHQYRPVMSNLTSIGIVASKESLKHIKNIAGLIGKEQFFYSAVSRDIVDNPSYRAMVFHCKTNDSQKELTLKIIKLLNITSEDILHIYTKQNTLPCYHRNHSTFLQDLEKELSQVSNLHITGNFFDRLAIENCIRRSNKEASKIIQNNTSNNLII</sequence>
<dbReference type="RefSeq" id="WP_035736449.1">
    <property type="nucleotide sequence ID" value="NZ_JACTRV010000013.1"/>
</dbReference>
<evidence type="ECO:0000313" key="2">
    <source>
        <dbReference type="Proteomes" id="UP000029117"/>
    </source>
</evidence>
<name>A0AAW3DB80_9GAMM</name>
<comment type="caution">
    <text evidence="1">The sequence shown here is derived from an EMBL/GenBank/DDBJ whole genome shotgun (WGS) entry which is preliminary data.</text>
</comment>
<reference evidence="1 2" key="1">
    <citation type="submission" date="2014-04" db="EMBL/GenBank/DDBJ databases">
        <authorList>
            <person name="Bishop-Lilly K.A."/>
            <person name="Broomall S.M."/>
            <person name="Chain P.S."/>
            <person name="Chertkov O."/>
            <person name="Coyne S.R."/>
            <person name="Daligault H.E."/>
            <person name="Davenport K.W."/>
            <person name="Erkkila T."/>
            <person name="Frey K.G."/>
            <person name="Gibbons H.S."/>
            <person name="Gu W."/>
            <person name="Jaissle J."/>
            <person name="Johnson S.L."/>
            <person name="Koroleva G.I."/>
            <person name="Ladner J.T."/>
            <person name="Lo C.-C."/>
            <person name="Minogue T.D."/>
            <person name="Munk C."/>
            <person name="Palacios G.F."/>
            <person name="Redden C.L."/>
            <person name="Rosenzweig C.N."/>
            <person name="Scholz M.B."/>
            <person name="Teshima H."/>
            <person name="Xu Y."/>
        </authorList>
    </citation>
    <scope>NUCLEOTIDE SEQUENCE [LARGE SCALE GENOMIC DNA]</scope>
    <source>
        <strain evidence="1 2">FAJ</strain>
    </source>
</reference>